<feature type="transmembrane region" description="Helical" evidence="2">
    <location>
        <begin position="6"/>
        <end position="25"/>
    </location>
</feature>
<keyword evidence="2" id="KW-1133">Transmembrane helix</keyword>
<reference evidence="4" key="1">
    <citation type="submission" date="2019-06" db="EMBL/GenBank/DDBJ databases">
        <title>Complete genome sequence of Stenotrophomonas phage Mendera.</title>
        <authorList>
            <person name="Garza K."/>
            <person name="Newkirk H."/>
            <person name="Moreland R."/>
            <person name="Liu M."/>
            <person name="Ramsey J."/>
            <person name="Gonzalez C.F."/>
            <person name="Leavitt J."/>
        </authorList>
    </citation>
    <scope>NUCLEOTIDE SEQUENCE [LARGE SCALE GENOMIC DNA]</scope>
</reference>
<keyword evidence="2" id="KW-0472">Membrane</keyword>
<organism evidence="3 4">
    <name type="scientific">Stenotrophomonas phage Mendera</name>
    <dbReference type="NCBI Taxonomy" id="2650877"/>
    <lineage>
        <taxon>Viruses</taxon>
        <taxon>Duplodnaviria</taxon>
        <taxon>Heunggongvirae</taxon>
        <taxon>Uroviricota</taxon>
        <taxon>Caudoviricetes</taxon>
        <taxon>Menderavirus</taxon>
        <taxon>Menderavirus mendera</taxon>
    </lineage>
</organism>
<sequence>MIETTAIAAAASGVMGLITGLGLMARRWSRDKLELAKDRAEADLINDLVRQRDYERDLRMSAQEELNKVAIEADQALQTVRELTAKTTTQSAQIDLLTSLVKRQAATLETAKAQLQAALHP</sequence>
<gene>
    <name evidence="3" type="ORF">CPT_Mendera_202</name>
</gene>
<evidence type="ECO:0000256" key="1">
    <source>
        <dbReference type="SAM" id="Coils"/>
    </source>
</evidence>
<keyword evidence="2" id="KW-0812">Transmembrane</keyword>
<proteinExistence type="predicted"/>
<evidence type="ECO:0000313" key="4">
    <source>
        <dbReference type="Proteomes" id="UP000326601"/>
    </source>
</evidence>
<dbReference type="EMBL" id="MN098328">
    <property type="protein sequence ID" value="QFR56728.1"/>
    <property type="molecule type" value="Genomic_DNA"/>
</dbReference>
<feature type="coiled-coil region" evidence="1">
    <location>
        <begin position="59"/>
        <end position="86"/>
    </location>
</feature>
<protein>
    <submittedName>
        <fullName evidence="3">Uncharacterized protein</fullName>
    </submittedName>
</protein>
<dbReference type="Proteomes" id="UP000326601">
    <property type="component" value="Segment"/>
</dbReference>
<keyword evidence="1" id="KW-0175">Coiled coil</keyword>
<accession>A0A5P8PJ19</accession>
<name>A0A5P8PJ19_9CAUD</name>
<keyword evidence="4" id="KW-1185">Reference proteome</keyword>
<evidence type="ECO:0000256" key="2">
    <source>
        <dbReference type="SAM" id="Phobius"/>
    </source>
</evidence>
<evidence type="ECO:0000313" key="3">
    <source>
        <dbReference type="EMBL" id="QFR56728.1"/>
    </source>
</evidence>